<dbReference type="Proteomes" id="UP000600247">
    <property type="component" value="Unassembled WGS sequence"/>
</dbReference>
<comment type="caution">
    <text evidence="1">The sequence shown here is derived from an EMBL/GenBank/DDBJ whole genome shotgun (WGS) entry which is preliminary data.</text>
</comment>
<organism evidence="1 2">
    <name type="scientific">Paenibacillus radicis</name>
    <name type="common">ex Gao et al. 2016</name>
    <dbReference type="NCBI Taxonomy" id="1737354"/>
    <lineage>
        <taxon>Bacteria</taxon>
        <taxon>Bacillati</taxon>
        <taxon>Bacillota</taxon>
        <taxon>Bacilli</taxon>
        <taxon>Bacillales</taxon>
        <taxon>Paenibacillaceae</taxon>
        <taxon>Paenibacillus</taxon>
    </lineage>
</organism>
<keyword evidence="2" id="KW-1185">Reference proteome</keyword>
<gene>
    <name evidence="1" type="ORF">GCM10010918_05550</name>
</gene>
<name>A0A917GS72_9BACL</name>
<evidence type="ECO:0000313" key="2">
    <source>
        <dbReference type="Proteomes" id="UP000600247"/>
    </source>
</evidence>
<proteinExistence type="predicted"/>
<evidence type="ECO:0000313" key="1">
    <source>
        <dbReference type="EMBL" id="GGG55532.1"/>
    </source>
</evidence>
<reference evidence="1 2" key="1">
    <citation type="journal article" date="2014" name="Int. J. Syst. Evol. Microbiol.">
        <title>Complete genome sequence of Corynebacterium casei LMG S-19264T (=DSM 44701T), isolated from a smear-ripened cheese.</title>
        <authorList>
            <consortium name="US DOE Joint Genome Institute (JGI-PGF)"/>
            <person name="Walter F."/>
            <person name="Albersmeier A."/>
            <person name="Kalinowski J."/>
            <person name="Ruckert C."/>
        </authorList>
    </citation>
    <scope>NUCLEOTIDE SEQUENCE [LARGE SCALE GENOMIC DNA]</scope>
    <source>
        <strain evidence="1 2">CGMCC 1.15286</strain>
    </source>
</reference>
<dbReference type="EMBL" id="BMHY01000001">
    <property type="protein sequence ID" value="GGG55532.1"/>
    <property type="molecule type" value="Genomic_DNA"/>
</dbReference>
<accession>A0A917GS72</accession>
<dbReference type="RefSeq" id="WP_188887396.1">
    <property type="nucleotide sequence ID" value="NZ_BMHY01000001.1"/>
</dbReference>
<dbReference type="AlphaFoldDB" id="A0A917GS72"/>
<protein>
    <submittedName>
        <fullName evidence="1">Uncharacterized protein</fullName>
    </submittedName>
</protein>
<sequence length="154" mass="16600">MAANTVSDSWTVKGSMLVKGNISFGSSLSKFEVMQNFIAKGNVDFTNKVEELIVGGSIAIQGSFINQSGLSSVTVGKDFIVRGDFVMKNNIKPGGMSMSGYFIVFGNATFKEISNSKGSGDVPVSKMKGFMVGGNTVFEDYMKWQNFDNVICIL</sequence>